<sequence length="217" mass="25191">MYKKKIQNIIKDNNLSLKKIKIIAVSKKQNANVIEQAILSGINNFGENYVQESIIKIKKLKKYQDVKWHFIGKIQSNKTKKIAHYFSWCQTVDRKKIAILLNKFRPVYLPPINVLIQVDGFKEIKNNKNYIEKYQSLATSISLMPNLNLRGIMAMPLIKKNITESNIQYENIKNIFFQLKKQHASIDTLSLGTSFDIKESLLATSNMLRIGRDIFNK</sequence>
<reference evidence="6 7" key="1">
    <citation type="journal article" date="2011" name="PLoS Genet.">
        <title>Sequence conservation and functional constraint on intergenic spacers in reduced genomes of the obligate symbiont buchnera.</title>
        <authorList>
            <person name="Degnan P.H."/>
            <person name="Ochman H."/>
            <person name="Moran N.A."/>
        </authorList>
    </citation>
    <scope>NUCLEOTIDE SEQUENCE [LARGE SCALE GENOMIC DNA]</scope>
    <source>
        <strain evidence="6 7">Ak</strain>
    </source>
</reference>
<dbReference type="Pfam" id="PF01168">
    <property type="entry name" value="Ala_racemase_N"/>
    <property type="match status" value="1"/>
</dbReference>
<dbReference type="PROSITE" id="PS01211">
    <property type="entry name" value="UPF0001"/>
    <property type="match status" value="1"/>
</dbReference>
<evidence type="ECO:0000256" key="1">
    <source>
        <dbReference type="ARBA" id="ARBA00022898"/>
    </source>
</evidence>
<dbReference type="OrthoDB" id="9804072at2"/>
<accession>G2LM34</accession>
<keyword evidence="1 2" id="KW-0663">Pyridoxal phosphate</keyword>
<dbReference type="PIRSF" id="PIRSF004848">
    <property type="entry name" value="YBL036c_PLPDEIII"/>
    <property type="match status" value="1"/>
</dbReference>
<dbReference type="PANTHER" id="PTHR10146">
    <property type="entry name" value="PROLINE SYNTHETASE CO-TRANSCRIBED BACTERIAL HOMOLOG PROTEIN"/>
    <property type="match status" value="1"/>
</dbReference>
<dbReference type="KEGG" id="bak:BAKON_557"/>
<feature type="domain" description="Alanine racemase N-terminal" evidence="5">
    <location>
        <begin position="19"/>
        <end position="213"/>
    </location>
</feature>
<dbReference type="Proteomes" id="UP000001269">
    <property type="component" value="Chromosome"/>
</dbReference>
<dbReference type="NCBIfam" id="TIGR00044">
    <property type="entry name" value="YggS family pyridoxal phosphate-dependent enzyme"/>
    <property type="match status" value="1"/>
</dbReference>
<comment type="function">
    <text evidence="2">Pyridoxal 5'-phosphate (PLP)-binding protein, which is involved in PLP homeostasis.</text>
</comment>
<dbReference type="Gene3D" id="3.20.20.10">
    <property type="entry name" value="Alanine racemase"/>
    <property type="match status" value="1"/>
</dbReference>
<dbReference type="PATRIC" id="fig|1005090.4.peg.541"/>
<dbReference type="PANTHER" id="PTHR10146:SF14">
    <property type="entry name" value="PYRIDOXAL PHOSPHATE HOMEOSTASIS PROTEIN"/>
    <property type="match status" value="1"/>
</dbReference>
<organism evidence="6 7">
    <name type="scientific">Buchnera aphidicola str. Ak</name>
    <name type="common">Acyrthosiphon kondoi</name>
    <dbReference type="NCBI Taxonomy" id="1005090"/>
    <lineage>
        <taxon>Bacteria</taxon>
        <taxon>Pseudomonadati</taxon>
        <taxon>Pseudomonadota</taxon>
        <taxon>Gammaproteobacteria</taxon>
        <taxon>Enterobacterales</taxon>
        <taxon>Erwiniaceae</taxon>
        <taxon>Buchnera</taxon>
    </lineage>
</organism>
<dbReference type="EMBL" id="CP002645">
    <property type="protein sequence ID" value="AEO08881.1"/>
    <property type="molecule type" value="Genomic_DNA"/>
</dbReference>
<dbReference type="InterPro" id="IPR001608">
    <property type="entry name" value="Ala_racemase_N"/>
</dbReference>
<dbReference type="InterPro" id="IPR011078">
    <property type="entry name" value="PyrdxlP_homeostasis"/>
</dbReference>
<comment type="subunit">
    <text evidence="2">Monomer.</text>
</comment>
<comment type="similarity">
    <text evidence="2 4">Belongs to the pyridoxal phosphate-binding protein YggS/PROSC family.</text>
</comment>
<dbReference type="eggNOG" id="COG0325">
    <property type="taxonomic scope" value="Bacteria"/>
</dbReference>
<feature type="modified residue" description="N6-(pyridoxal phosphate)lysine" evidence="2 3">
    <location>
        <position position="27"/>
    </location>
</feature>
<dbReference type="InterPro" id="IPR029066">
    <property type="entry name" value="PLP-binding_barrel"/>
</dbReference>
<proteinExistence type="inferred from homology"/>
<dbReference type="HOGENOM" id="CLU_059988_0_1_6"/>
<evidence type="ECO:0000256" key="2">
    <source>
        <dbReference type="HAMAP-Rule" id="MF_02087"/>
    </source>
</evidence>
<comment type="cofactor">
    <cofactor evidence="3">
        <name>pyridoxal 5'-phosphate</name>
        <dbReference type="ChEBI" id="CHEBI:597326"/>
    </cofactor>
</comment>
<dbReference type="HAMAP" id="MF_02087">
    <property type="entry name" value="PLP_homeostasis"/>
    <property type="match status" value="1"/>
</dbReference>
<evidence type="ECO:0000259" key="5">
    <source>
        <dbReference type="Pfam" id="PF01168"/>
    </source>
</evidence>
<evidence type="ECO:0000256" key="4">
    <source>
        <dbReference type="RuleBase" id="RU004514"/>
    </source>
</evidence>
<dbReference type="STRING" id="1005090.BAKON_557"/>
<dbReference type="AlphaFoldDB" id="G2LM34"/>
<dbReference type="RefSeq" id="WP_014499679.1">
    <property type="nucleotide sequence ID" value="NC_017256.1"/>
</dbReference>
<protein>
    <recommendedName>
        <fullName evidence="2">Pyridoxal phosphate homeostasis protein</fullName>
        <shortName evidence="2">PLP homeostasis protein</shortName>
    </recommendedName>
</protein>
<evidence type="ECO:0000313" key="7">
    <source>
        <dbReference type="Proteomes" id="UP000001269"/>
    </source>
</evidence>
<dbReference type="GO" id="GO:0030170">
    <property type="term" value="F:pyridoxal phosphate binding"/>
    <property type="evidence" value="ECO:0007669"/>
    <property type="project" value="UniProtKB-UniRule"/>
</dbReference>
<evidence type="ECO:0000256" key="3">
    <source>
        <dbReference type="PIRSR" id="PIRSR004848-1"/>
    </source>
</evidence>
<dbReference type="SUPFAM" id="SSF51419">
    <property type="entry name" value="PLP-binding barrel"/>
    <property type="match status" value="1"/>
</dbReference>
<evidence type="ECO:0000313" key="6">
    <source>
        <dbReference type="EMBL" id="AEO08881.1"/>
    </source>
</evidence>
<gene>
    <name evidence="6" type="primary">yggS</name>
    <name evidence="6" type="ORF">BAKON_557</name>
</gene>
<name>G2LM34_9GAMM</name>